<evidence type="ECO:0000256" key="2">
    <source>
        <dbReference type="SAM" id="MobiDB-lite"/>
    </source>
</evidence>
<accession>A0AAV9X6W0</accession>
<evidence type="ECO:0000313" key="4">
    <source>
        <dbReference type="EMBL" id="KAK6537439.1"/>
    </source>
</evidence>
<feature type="compositionally biased region" description="Low complexity" evidence="2">
    <location>
        <begin position="152"/>
        <end position="166"/>
    </location>
</feature>
<feature type="compositionally biased region" description="Low complexity" evidence="2">
    <location>
        <begin position="32"/>
        <end position="47"/>
    </location>
</feature>
<organism evidence="4 5">
    <name type="scientific">Orbilia ellipsospora</name>
    <dbReference type="NCBI Taxonomy" id="2528407"/>
    <lineage>
        <taxon>Eukaryota</taxon>
        <taxon>Fungi</taxon>
        <taxon>Dikarya</taxon>
        <taxon>Ascomycota</taxon>
        <taxon>Pezizomycotina</taxon>
        <taxon>Orbiliomycetes</taxon>
        <taxon>Orbiliales</taxon>
        <taxon>Orbiliaceae</taxon>
        <taxon>Orbilia</taxon>
    </lineage>
</organism>
<comment type="caution">
    <text evidence="4">The sequence shown here is derived from an EMBL/GenBank/DDBJ whole genome shotgun (WGS) entry which is preliminary data.</text>
</comment>
<sequence>MLRPAASIVQTDIPQCLCPRLALLAQARAQSSSISRSTRRVSTSSRQNQKQKQAGWARGANGFSNNNDVSQGLSFLTPNSNSTSRLSRIPQANADPRQSIRISSLRNDGTSFQSNQQLPQRVFGSNTTNNNVNRRGGIGGSGGGGGGGSGGDNFNISFKPGQSQPIGIGGGTSVANGPMSSASVLQKMAPPEDDHKDAVNGDIPETSSRNPAYAKLMRRLLDLANNGSPREVFEHAKSMASKGYAPTLEAYGCLIQACANPKNGPKMQDTAMALLEELKKEEFLPNSTIFHNLLKIFAHSPDYLSMEAVLKEMKDVNGIVPDTEGAQHIMQHYLATGQLERALEMFDDRRSKGERIHYNTYMEIIKALGRVNEVEEAMRVMFEFQKEWGSVSSGLQPMAWYELLNIAASNYHIDGVSYIWRKVVQTPNTTPGSSRNDLNPDDGVCLKVLNTAARHGNPQLALEVFRVLTLRGLPFQEPHYAALIAAYARNGELTPAFRALTLMRNQGVPTTPTTANAIVEALTSTGSIANVDSAYSTLKDFVASSNANDVVEVTGFNAVLAACVKLSDLERALGVYTECTSLNVAPNTETFNILFAGCVECSSPPNKELAMFLANEMKEMGLNPDAGTYEELLKVSLYQEDDYEDAFVYLEEMKEVVEGGRVRPMVYEWIARRLEEKGDDRLGMVVEEMVALGYNDYAKPWQKAAAQESAYGG</sequence>
<evidence type="ECO:0000313" key="5">
    <source>
        <dbReference type="Proteomes" id="UP001365542"/>
    </source>
</evidence>
<dbReference type="Pfam" id="PF23276">
    <property type="entry name" value="TPR_24"/>
    <property type="match status" value="1"/>
</dbReference>
<keyword evidence="5" id="KW-1185">Reference proteome</keyword>
<reference evidence="4 5" key="1">
    <citation type="submission" date="2019-10" db="EMBL/GenBank/DDBJ databases">
        <authorList>
            <person name="Palmer J.M."/>
        </authorList>
    </citation>
    <scope>NUCLEOTIDE SEQUENCE [LARGE SCALE GENOMIC DNA]</scope>
    <source>
        <strain evidence="4 5">TWF694</strain>
    </source>
</reference>
<keyword evidence="1" id="KW-0677">Repeat</keyword>
<evidence type="ECO:0000259" key="3">
    <source>
        <dbReference type="Pfam" id="PF23276"/>
    </source>
</evidence>
<feature type="region of interest" description="Disordered" evidence="2">
    <location>
        <begin position="32"/>
        <end position="170"/>
    </location>
</feature>
<dbReference type="PANTHER" id="PTHR47932">
    <property type="entry name" value="ATPASE EXPRESSION PROTEIN 3"/>
    <property type="match status" value="1"/>
</dbReference>
<feature type="compositionally biased region" description="Polar residues" evidence="2">
    <location>
        <begin position="62"/>
        <end position="86"/>
    </location>
</feature>
<feature type="compositionally biased region" description="Polar residues" evidence="2">
    <location>
        <begin position="100"/>
        <end position="119"/>
    </location>
</feature>
<dbReference type="Proteomes" id="UP001365542">
    <property type="component" value="Unassembled WGS sequence"/>
</dbReference>
<evidence type="ECO:0000256" key="1">
    <source>
        <dbReference type="ARBA" id="ARBA00022737"/>
    </source>
</evidence>
<dbReference type="AlphaFoldDB" id="A0AAV9X6W0"/>
<dbReference type="Gene3D" id="1.25.40.10">
    <property type="entry name" value="Tetratricopeptide repeat domain"/>
    <property type="match status" value="4"/>
</dbReference>
<gene>
    <name evidence="4" type="ORF">TWF694_011625</name>
</gene>
<dbReference type="PANTHER" id="PTHR47932:SF44">
    <property type="entry name" value="MIOREX COMPLEX COMPONENT 1"/>
    <property type="match status" value="1"/>
</dbReference>
<dbReference type="InterPro" id="IPR057027">
    <property type="entry name" value="TPR_mt"/>
</dbReference>
<dbReference type="InterPro" id="IPR011990">
    <property type="entry name" value="TPR-like_helical_dom_sf"/>
</dbReference>
<name>A0AAV9X6W0_9PEZI</name>
<feature type="domain" description="Pentatricopeptide repeat-containing protein-mitochondrial" evidence="3">
    <location>
        <begin position="442"/>
        <end position="579"/>
    </location>
</feature>
<feature type="compositionally biased region" description="Gly residues" evidence="2">
    <location>
        <begin position="136"/>
        <end position="151"/>
    </location>
</feature>
<feature type="compositionally biased region" description="Low complexity" evidence="2">
    <location>
        <begin position="122"/>
        <end position="135"/>
    </location>
</feature>
<proteinExistence type="predicted"/>
<protein>
    <recommendedName>
        <fullName evidence="3">Pentatricopeptide repeat-containing protein-mitochondrial domain-containing protein</fullName>
    </recommendedName>
</protein>
<dbReference type="EMBL" id="JAVHJO010000009">
    <property type="protein sequence ID" value="KAK6537439.1"/>
    <property type="molecule type" value="Genomic_DNA"/>
</dbReference>